<protein>
    <submittedName>
        <fullName evidence="10">Response regulator</fullName>
    </submittedName>
</protein>
<keyword evidence="4 7" id="KW-0238">DNA-binding</keyword>
<evidence type="ECO:0000256" key="4">
    <source>
        <dbReference type="ARBA" id="ARBA00023125"/>
    </source>
</evidence>
<keyword evidence="3" id="KW-0805">Transcription regulation</keyword>
<dbReference type="RefSeq" id="WP_310767504.1">
    <property type="nucleotide sequence ID" value="NZ_CP134050.1"/>
</dbReference>
<dbReference type="InterPro" id="IPR001867">
    <property type="entry name" value="OmpR/PhoB-type_DNA-bd"/>
</dbReference>
<comment type="similarity">
    <text evidence="1">Belongs to the AfsR/DnrI/RedD regulatory family.</text>
</comment>
<dbReference type="SMART" id="SM00862">
    <property type="entry name" value="Trans_reg_C"/>
    <property type="match status" value="1"/>
</dbReference>
<sequence>MRAILIDDEELALNYLEHQLLTIGNIHVIGKFTDPAMGKQAVEKNDVDIVFLDIQIPKLNGIELAEQLLQMKPHLHIVFVTAYERYAIKAFELNALDYVLKPVGKQRLRNTVQRIQSRTDEHAAFPFPKTEKLQMNLFQQVTILAEEQQIIPLRWRTAKVQQLFLYLVQHRGTAVNKTAIIELLWPELEPDNALHQLYTAVYYIRKTLAPFGECFQISNTSEGYLLKLEQISLDVDKFEQFYRSGLLLSAETIGEYEAAIGLCKGDYLQEHNYVWAESERQRLQLQWVQTALKMVDWYYTNDKWDKAMTLCLDICHRYPLEEEAYFYLMKVYDVMGRHSLVHKQYDQLKKVLQKELQVQPNPSITEWFDLWKQKNKE</sequence>
<dbReference type="SMART" id="SM00448">
    <property type="entry name" value="REC"/>
    <property type="match status" value="1"/>
</dbReference>
<evidence type="ECO:0000256" key="3">
    <source>
        <dbReference type="ARBA" id="ARBA00023015"/>
    </source>
</evidence>
<accession>A0ABY9T7C3</accession>
<feature type="domain" description="OmpR/PhoB-type" evidence="9">
    <location>
        <begin position="125"/>
        <end position="228"/>
    </location>
</feature>
<dbReference type="SUPFAM" id="SSF46894">
    <property type="entry name" value="C-terminal effector domain of the bipartite response regulators"/>
    <property type="match status" value="1"/>
</dbReference>
<name>A0ABY9T7C3_BREBE</name>
<dbReference type="Gene3D" id="1.10.10.10">
    <property type="entry name" value="Winged helix-like DNA-binding domain superfamily/Winged helix DNA-binding domain"/>
    <property type="match status" value="1"/>
</dbReference>
<dbReference type="SUPFAM" id="SSF48452">
    <property type="entry name" value="TPR-like"/>
    <property type="match status" value="1"/>
</dbReference>
<evidence type="ECO:0000259" key="9">
    <source>
        <dbReference type="PROSITE" id="PS51755"/>
    </source>
</evidence>
<dbReference type="PROSITE" id="PS51755">
    <property type="entry name" value="OMPR_PHOB"/>
    <property type="match status" value="1"/>
</dbReference>
<proteinExistence type="inferred from homology"/>
<keyword evidence="11" id="KW-1185">Reference proteome</keyword>
<dbReference type="SUPFAM" id="SSF52172">
    <property type="entry name" value="CheY-like"/>
    <property type="match status" value="1"/>
</dbReference>
<feature type="DNA-binding region" description="OmpR/PhoB-type" evidence="7">
    <location>
        <begin position="125"/>
        <end position="228"/>
    </location>
</feature>
<dbReference type="Pfam" id="PF03704">
    <property type="entry name" value="BTAD"/>
    <property type="match status" value="1"/>
</dbReference>
<keyword evidence="2" id="KW-0902">Two-component regulatory system</keyword>
<dbReference type="Pfam" id="PF00072">
    <property type="entry name" value="Response_reg"/>
    <property type="match status" value="1"/>
</dbReference>
<organism evidence="10 11">
    <name type="scientific">Brevibacillus brevis</name>
    <name type="common">Bacillus brevis</name>
    <dbReference type="NCBI Taxonomy" id="1393"/>
    <lineage>
        <taxon>Bacteria</taxon>
        <taxon>Bacillati</taxon>
        <taxon>Bacillota</taxon>
        <taxon>Bacilli</taxon>
        <taxon>Bacillales</taxon>
        <taxon>Paenibacillaceae</taxon>
        <taxon>Brevibacillus</taxon>
    </lineage>
</organism>
<keyword evidence="5" id="KW-0804">Transcription</keyword>
<evidence type="ECO:0000256" key="7">
    <source>
        <dbReference type="PROSITE-ProRule" id="PRU01091"/>
    </source>
</evidence>
<evidence type="ECO:0000256" key="6">
    <source>
        <dbReference type="PROSITE-ProRule" id="PRU00169"/>
    </source>
</evidence>
<evidence type="ECO:0000256" key="1">
    <source>
        <dbReference type="ARBA" id="ARBA00005820"/>
    </source>
</evidence>
<dbReference type="InterPro" id="IPR011990">
    <property type="entry name" value="TPR-like_helical_dom_sf"/>
</dbReference>
<evidence type="ECO:0000256" key="2">
    <source>
        <dbReference type="ARBA" id="ARBA00023012"/>
    </source>
</evidence>
<feature type="domain" description="Response regulatory" evidence="8">
    <location>
        <begin position="2"/>
        <end position="116"/>
    </location>
</feature>
<feature type="modified residue" description="4-aspartylphosphate" evidence="6">
    <location>
        <position position="53"/>
    </location>
</feature>
<dbReference type="PROSITE" id="PS50110">
    <property type="entry name" value="RESPONSE_REGULATORY"/>
    <property type="match status" value="1"/>
</dbReference>
<evidence type="ECO:0000256" key="5">
    <source>
        <dbReference type="ARBA" id="ARBA00023163"/>
    </source>
</evidence>
<evidence type="ECO:0000259" key="8">
    <source>
        <dbReference type="PROSITE" id="PS50110"/>
    </source>
</evidence>
<dbReference type="Gene3D" id="1.25.40.10">
    <property type="entry name" value="Tetratricopeptide repeat domain"/>
    <property type="match status" value="1"/>
</dbReference>
<dbReference type="InterPro" id="IPR005158">
    <property type="entry name" value="BTAD"/>
</dbReference>
<dbReference type="InterPro" id="IPR011006">
    <property type="entry name" value="CheY-like_superfamily"/>
</dbReference>
<evidence type="ECO:0000313" key="11">
    <source>
        <dbReference type="Proteomes" id="UP001256827"/>
    </source>
</evidence>
<dbReference type="PANTHER" id="PTHR35807">
    <property type="entry name" value="TRANSCRIPTIONAL REGULATOR REDD-RELATED"/>
    <property type="match status" value="1"/>
</dbReference>
<dbReference type="EMBL" id="CP134050">
    <property type="protein sequence ID" value="WNC14802.1"/>
    <property type="molecule type" value="Genomic_DNA"/>
</dbReference>
<dbReference type="Gene3D" id="3.40.50.2300">
    <property type="match status" value="1"/>
</dbReference>
<evidence type="ECO:0000313" key="10">
    <source>
        <dbReference type="EMBL" id="WNC14802.1"/>
    </source>
</evidence>
<dbReference type="InterPro" id="IPR001789">
    <property type="entry name" value="Sig_transdc_resp-reg_receiver"/>
</dbReference>
<dbReference type="InterPro" id="IPR036388">
    <property type="entry name" value="WH-like_DNA-bd_sf"/>
</dbReference>
<dbReference type="SMART" id="SM01043">
    <property type="entry name" value="BTAD"/>
    <property type="match status" value="1"/>
</dbReference>
<dbReference type="Proteomes" id="UP001256827">
    <property type="component" value="Chromosome"/>
</dbReference>
<dbReference type="PANTHER" id="PTHR35807:SF2">
    <property type="entry name" value="TRANSCRIPTIONAL ACTIVATOR DOMAIN"/>
    <property type="match status" value="1"/>
</dbReference>
<gene>
    <name evidence="10" type="ORF">RGB73_29790</name>
</gene>
<dbReference type="InterPro" id="IPR051677">
    <property type="entry name" value="AfsR-DnrI-RedD_regulator"/>
</dbReference>
<reference evidence="10 11" key="1">
    <citation type="submission" date="2023-09" db="EMBL/GenBank/DDBJ databases">
        <title>Complete Genome and Methylome dissection of Bacillus brevis NEB573 original source of BbsI restriction endonuclease.</title>
        <authorList>
            <person name="Fomenkov A."/>
            <person name="Roberts R.D."/>
        </authorList>
    </citation>
    <scope>NUCLEOTIDE SEQUENCE [LARGE SCALE GENOMIC DNA]</scope>
    <source>
        <strain evidence="10 11">NEB573</strain>
    </source>
</reference>
<keyword evidence="6" id="KW-0597">Phosphoprotein</keyword>
<dbReference type="InterPro" id="IPR016032">
    <property type="entry name" value="Sig_transdc_resp-reg_C-effctor"/>
</dbReference>